<sequence>MDRMIGLPGSGRRPGIAGEIRLAWSEPECDILFIDRSVNELHFAGDRAFVPCSVVSEAPAERVGLPR</sequence>
<dbReference type="AlphaFoldDB" id="A0A3A8A6G8"/>
<comment type="caution">
    <text evidence="1">The sequence shown here is derived from an EMBL/GenBank/DDBJ whole genome shotgun (WGS) entry which is preliminary data.</text>
</comment>
<keyword evidence="2" id="KW-1185">Reference proteome</keyword>
<evidence type="ECO:0000313" key="2">
    <source>
        <dbReference type="Proteomes" id="UP000246132"/>
    </source>
</evidence>
<protein>
    <submittedName>
        <fullName evidence="1">Uncharacterized protein</fullName>
    </submittedName>
</protein>
<gene>
    <name evidence="1" type="ORF">DEM25_016870</name>
</gene>
<dbReference type="RefSeq" id="WP_109767682.1">
    <property type="nucleotide sequence ID" value="NZ_CP159474.1"/>
</dbReference>
<organism evidence="1 2">
    <name type="scientific">Oceaniradius stylonematis</name>
    <dbReference type="NCBI Taxonomy" id="2184161"/>
    <lineage>
        <taxon>Bacteria</taxon>
        <taxon>Pseudomonadati</taxon>
        <taxon>Pseudomonadota</taxon>
        <taxon>Alphaproteobacteria</taxon>
        <taxon>Hyphomicrobiales</taxon>
        <taxon>Ahrensiaceae</taxon>
        <taxon>Oceaniradius</taxon>
    </lineage>
</organism>
<accession>A0A3A8A6G8</accession>
<reference evidence="1 2" key="1">
    <citation type="journal article" date="2018" name="Int. J. Syst. Bacteriol.">
        <title>Oceaniradius stylonemae gen. nov., sp. nov., isolated from a red alga, Stylonema cornu-cervi.</title>
        <authorList>
            <person name="Jeong S."/>
        </authorList>
    </citation>
    <scope>NUCLEOTIDE SEQUENCE [LARGE SCALE GENOMIC DNA]</scope>
    <source>
        <strain evidence="1 2">StC1</strain>
    </source>
</reference>
<dbReference type="Proteomes" id="UP000246132">
    <property type="component" value="Unassembled WGS sequence"/>
</dbReference>
<evidence type="ECO:0000313" key="1">
    <source>
        <dbReference type="EMBL" id="RKF05456.1"/>
    </source>
</evidence>
<name>A0A3A8A6G8_9HYPH</name>
<proteinExistence type="predicted"/>
<dbReference type="EMBL" id="QFWV02000009">
    <property type="protein sequence ID" value="RKF05456.1"/>
    <property type="molecule type" value="Genomic_DNA"/>
</dbReference>
<dbReference type="OrthoDB" id="9989727at2"/>